<feature type="region of interest" description="Disordered" evidence="1">
    <location>
        <begin position="115"/>
        <end position="200"/>
    </location>
</feature>
<evidence type="ECO:0008006" key="4">
    <source>
        <dbReference type="Google" id="ProtNLM"/>
    </source>
</evidence>
<evidence type="ECO:0000313" key="3">
    <source>
        <dbReference type="Proteomes" id="UP001521785"/>
    </source>
</evidence>
<dbReference type="EMBL" id="JAKJXO020000004">
    <property type="protein sequence ID" value="KAL1606474.1"/>
    <property type="molecule type" value="Genomic_DNA"/>
</dbReference>
<organism evidence="2 3">
    <name type="scientific">Paraconiothyrium brasiliense</name>
    <dbReference type="NCBI Taxonomy" id="300254"/>
    <lineage>
        <taxon>Eukaryota</taxon>
        <taxon>Fungi</taxon>
        <taxon>Dikarya</taxon>
        <taxon>Ascomycota</taxon>
        <taxon>Pezizomycotina</taxon>
        <taxon>Dothideomycetes</taxon>
        <taxon>Pleosporomycetidae</taxon>
        <taxon>Pleosporales</taxon>
        <taxon>Massarineae</taxon>
        <taxon>Didymosphaeriaceae</taxon>
        <taxon>Paraconiothyrium</taxon>
    </lineage>
</organism>
<evidence type="ECO:0000313" key="2">
    <source>
        <dbReference type="EMBL" id="KAL1606474.1"/>
    </source>
</evidence>
<accession>A0ABR3RPV7</accession>
<dbReference type="Proteomes" id="UP001521785">
    <property type="component" value="Unassembled WGS sequence"/>
</dbReference>
<reference evidence="2 3" key="1">
    <citation type="submission" date="2024-02" db="EMBL/GenBank/DDBJ databases">
        <title>De novo assembly and annotation of 12 fungi associated with fruit tree decline syndrome in Ontario, Canada.</title>
        <authorList>
            <person name="Sulman M."/>
            <person name="Ellouze W."/>
            <person name="Ilyukhin E."/>
        </authorList>
    </citation>
    <scope>NUCLEOTIDE SEQUENCE [LARGE SCALE GENOMIC DNA]</scope>
    <source>
        <strain evidence="2 3">M42-189</strain>
    </source>
</reference>
<sequence>MASFTAQLRSTELAHAGPSLSHASSSSSSYDKLLETSIDLWLWTGKVWEDIDEDDAQLILRYGPEKLQRLCGIIQTGGQETAIALHQALSHLDQVERHAMVAKVFEKRRREDTIAKSSNEHIVGSRNSSGTSSSTIHSSILTPVKRGYHDVTTPSTGQTDSSGGTFSTTVQSPQPPGSRRASKRPTYSGITSNKRPKLTPVNNVASTRTEIYCTFCNKTRKHTPLSHVFDHLVADACTSLRTELRQVHDNDDEKNLEGFLLGCGYCGGAGSSKKFFGEAFKGPTKLAQHVVEEHCSQRSDLTWDINNAINNVLSSKVFREDFDNLRHQNYMHTNTLFWQSGSDTEALLYNLEDLGGKRMGSSGEIEPLNDADRAQIAVALDSAHGPIQQSSFERIPGSSAVVFNNAVPELNTQACDNSFMPKQDRFVRGAEPPDPFQEDMGGLDRGAAQEADVDLLLAPSETYDFSLVDIRAANG</sequence>
<gene>
    <name evidence="2" type="ORF">SLS60_003878</name>
</gene>
<keyword evidence="3" id="KW-1185">Reference proteome</keyword>
<feature type="compositionally biased region" description="Low complexity" evidence="1">
    <location>
        <begin position="124"/>
        <end position="140"/>
    </location>
</feature>
<protein>
    <recommendedName>
        <fullName evidence="4">HNH endonuclease</fullName>
    </recommendedName>
</protein>
<feature type="compositionally biased region" description="Polar residues" evidence="1">
    <location>
        <begin position="152"/>
        <end position="172"/>
    </location>
</feature>
<name>A0ABR3RPV7_9PLEO</name>
<evidence type="ECO:0000256" key="1">
    <source>
        <dbReference type="SAM" id="MobiDB-lite"/>
    </source>
</evidence>
<comment type="caution">
    <text evidence="2">The sequence shown here is derived from an EMBL/GenBank/DDBJ whole genome shotgun (WGS) entry which is preliminary data.</text>
</comment>
<proteinExistence type="predicted"/>